<dbReference type="PANTHER" id="PTHR42681:SF1">
    <property type="entry name" value="MALONYL-COA-ACYL CARRIER PROTEIN TRANSACYLASE, MITOCHONDRIAL"/>
    <property type="match status" value="1"/>
</dbReference>
<evidence type="ECO:0000256" key="2">
    <source>
        <dbReference type="ARBA" id="ARBA00023315"/>
    </source>
</evidence>
<evidence type="ECO:0000256" key="1">
    <source>
        <dbReference type="ARBA" id="ARBA00022679"/>
    </source>
</evidence>
<feature type="active site" evidence="5">
    <location>
        <position position="193"/>
    </location>
</feature>
<dbReference type="SUPFAM" id="SSF55048">
    <property type="entry name" value="Probable ACP-binding domain of malonyl-CoA ACP transacylase"/>
    <property type="match status" value="1"/>
</dbReference>
<dbReference type="Proteomes" id="UP000294947">
    <property type="component" value="Unassembled WGS sequence"/>
</dbReference>
<evidence type="ECO:0000256" key="5">
    <source>
        <dbReference type="PIRSR" id="PIRSR000446-1"/>
    </source>
</evidence>
<sequence length="329" mass="35757">MRSYVFPGQGVQKKGMGKGLFEHFPELCRQADEVLGYSIEALCLENPDRQLSRTTYAQPAIYVVNALHYLTARRQDAAPADYLAGHSLGEYNALFAAGAFDFETGLRLVKRRAELMGQADGGGMAAVVGVSGETIAETLEAHGVAGVVIANYNAPEQHVLSGSKEELERIKPVFEKLDGVRGFVPLRVSGAFHSPWMATAAEEFRAFLDTVEFGEIRTPVVSNVTGLPFGSGAQAIRETLADQITHAVRWVECVRYMRKAGVSTFEELGGSKVLTSLIDQIPAEEPKDAAPWREYRDERVLALLRGCANGTLSVDEVIATIRAGGTSHR</sequence>
<evidence type="ECO:0000256" key="3">
    <source>
        <dbReference type="ARBA" id="ARBA00048462"/>
    </source>
</evidence>
<dbReference type="Pfam" id="PF00698">
    <property type="entry name" value="Acyl_transf_1"/>
    <property type="match status" value="1"/>
</dbReference>
<dbReference type="InterPro" id="IPR001227">
    <property type="entry name" value="Ac_transferase_dom_sf"/>
</dbReference>
<organism evidence="7 8">
    <name type="scientific">Saccharopolyspora elongata</name>
    <dbReference type="NCBI Taxonomy" id="2530387"/>
    <lineage>
        <taxon>Bacteria</taxon>
        <taxon>Bacillati</taxon>
        <taxon>Actinomycetota</taxon>
        <taxon>Actinomycetes</taxon>
        <taxon>Pseudonocardiales</taxon>
        <taxon>Pseudonocardiaceae</taxon>
        <taxon>Saccharopolyspora</taxon>
    </lineage>
</organism>
<evidence type="ECO:0000256" key="4">
    <source>
        <dbReference type="PIRNR" id="PIRNR000446"/>
    </source>
</evidence>
<dbReference type="PANTHER" id="PTHR42681">
    <property type="entry name" value="MALONYL-COA-ACYL CARRIER PROTEIN TRANSACYLASE, MITOCHONDRIAL"/>
    <property type="match status" value="1"/>
</dbReference>
<dbReference type="InterPro" id="IPR016035">
    <property type="entry name" value="Acyl_Trfase/lysoPLipase"/>
</dbReference>
<dbReference type="GO" id="GO:0005829">
    <property type="term" value="C:cytosol"/>
    <property type="evidence" value="ECO:0007669"/>
    <property type="project" value="TreeGrafter"/>
</dbReference>
<evidence type="ECO:0000259" key="6">
    <source>
        <dbReference type="SMART" id="SM00827"/>
    </source>
</evidence>
<dbReference type="Gene3D" id="3.40.366.10">
    <property type="entry name" value="Malonyl-Coenzyme A Acyl Carrier Protein, domain 2"/>
    <property type="match status" value="1"/>
</dbReference>
<dbReference type="OrthoDB" id="3543921at2"/>
<dbReference type="EMBL" id="SMKW01000033">
    <property type="protein sequence ID" value="TDD47734.1"/>
    <property type="molecule type" value="Genomic_DNA"/>
</dbReference>
<dbReference type="InterPro" id="IPR024925">
    <property type="entry name" value="Malonyl_CoA-ACP_transAc"/>
</dbReference>
<dbReference type="InterPro" id="IPR004410">
    <property type="entry name" value="Malonyl_CoA-ACP_transAc_FabD"/>
</dbReference>
<name>A0A4R4YTI1_9PSEU</name>
<comment type="caution">
    <text evidence="7">The sequence shown here is derived from an EMBL/GenBank/DDBJ whole genome shotgun (WGS) entry which is preliminary data.</text>
</comment>
<comment type="similarity">
    <text evidence="4">Belongs to the fabD family.</text>
</comment>
<dbReference type="InterPro" id="IPR016036">
    <property type="entry name" value="Malonyl_transacylase_ACP-bd"/>
</dbReference>
<dbReference type="InterPro" id="IPR014043">
    <property type="entry name" value="Acyl_transferase_dom"/>
</dbReference>
<protein>
    <recommendedName>
        <fullName evidence="4">Malonyl CoA-acyl carrier protein transacylase</fullName>
        <ecNumber evidence="4">2.3.1.39</ecNumber>
    </recommendedName>
</protein>
<dbReference type="GO" id="GO:0004314">
    <property type="term" value="F:[acyl-carrier-protein] S-malonyltransferase activity"/>
    <property type="evidence" value="ECO:0007669"/>
    <property type="project" value="UniProtKB-EC"/>
</dbReference>
<keyword evidence="8" id="KW-1185">Reference proteome</keyword>
<dbReference type="EC" id="2.3.1.39" evidence="4"/>
<comment type="catalytic activity">
    <reaction evidence="3 4">
        <text>holo-[ACP] + malonyl-CoA = malonyl-[ACP] + CoA</text>
        <dbReference type="Rhea" id="RHEA:41792"/>
        <dbReference type="Rhea" id="RHEA-COMP:9623"/>
        <dbReference type="Rhea" id="RHEA-COMP:9685"/>
        <dbReference type="ChEBI" id="CHEBI:57287"/>
        <dbReference type="ChEBI" id="CHEBI:57384"/>
        <dbReference type="ChEBI" id="CHEBI:64479"/>
        <dbReference type="ChEBI" id="CHEBI:78449"/>
        <dbReference type="EC" id="2.3.1.39"/>
    </reaction>
</comment>
<accession>A0A4R4YTI1</accession>
<evidence type="ECO:0000313" key="7">
    <source>
        <dbReference type="EMBL" id="TDD47734.1"/>
    </source>
</evidence>
<keyword evidence="1 4" id="KW-0808">Transferase</keyword>
<dbReference type="NCBIfam" id="TIGR00128">
    <property type="entry name" value="fabD"/>
    <property type="match status" value="1"/>
</dbReference>
<feature type="domain" description="Malonyl-CoA:ACP transacylase (MAT)" evidence="6">
    <location>
        <begin position="5"/>
        <end position="307"/>
    </location>
</feature>
<dbReference type="Gene3D" id="3.30.70.250">
    <property type="entry name" value="Malonyl-CoA ACP transacylase, ACP-binding"/>
    <property type="match status" value="1"/>
</dbReference>
<gene>
    <name evidence="7" type="primary">fabD</name>
    <name evidence="7" type="ORF">E1288_24040</name>
</gene>
<dbReference type="GO" id="GO:0006633">
    <property type="term" value="P:fatty acid biosynthetic process"/>
    <property type="evidence" value="ECO:0007669"/>
    <property type="project" value="TreeGrafter"/>
</dbReference>
<dbReference type="RefSeq" id="WP_132488708.1">
    <property type="nucleotide sequence ID" value="NZ_SMKW01000033.1"/>
</dbReference>
<dbReference type="PIRSF" id="PIRSF000446">
    <property type="entry name" value="Mct"/>
    <property type="match status" value="1"/>
</dbReference>
<proteinExistence type="inferred from homology"/>
<keyword evidence="2 4" id="KW-0012">Acyltransferase</keyword>
<feature type="active site" evidence="5">
    <location>
        <position position="87"/>
    </location>
</feature>
<reference evidence="7 8" key="1">
    <citation type="submission" date="2019-03" db="EMBL/GenBank/DDBJ databases">
        <title>Draft genome sequences of novel Actinobacteria.</title>
        <authorList>
            <person name="Sahin N."/>
            <person name="Ay H."/>
            <person name="Saygin H."/>
        </authorList>
    </citation>
    <scope>NUCLEOTIDE SEQUENCE [LARGE SCALE GENOMIC DNA]</scope>
    <source>
        <strain evidence="7 8">7K502</strain>
    </source>
</reference>
<dbReference type="SMART" id="SM00827">
    <property type="entry name" value="PKS_AT"/>
    <property type="match status" value="1"/>
</dbReference>
<evidence type="ECO:0000313" key="8">
    <source>
        <dbReference type="Proteomes" id="UP000294947"/>
    </source>
</evidence>
<dbReference type="AlphaFoldDB" id="A0A4R4YTI1"/>
<dbReference type="InterPro" id="IPR050858">
    <property type="entry name" value="Mal-CoA-ACP_Trans/PKS_FabD"/>
</dbReference>
<dbReference type="SUPFAM" id="SSF52151">
    <property type="entry name" value="FabD/lysophospholipase-like"/>
    <property type="match status" value="1"/>
</dbReference>